<name>A0A4Z0PJQ0_9BACT</name>
<dbReference type="Proteomes" id="UP000297739">
    <property type="component" value="Unassembled WGS sequence"/>
</dbReference>
<keyword evidence="2" id="KW-1185">Reference proteome</keyword>
<evidence type="ECO:0000313" key="1">
    <source>
        <dbReference type="EMBL" id="TGE15583.1"/>
    </source>
</evidence>
<accession>A0A4Z0PJQ0</accession>
<dbReference type="AlphaFoldDB" id="A0A4Z0PJQ0"/>
<reference evidence="1 2" key="1">
    <citation type="submission" date="2019-04" db="EMBL/GenBank/DDBJ databases">
        <authorList>
            <person name="Feng G."/>
            <person name="Zhang J."/>
            <person name="Zhu H."/>
        </authorList>
    </citation>
    <scope>NUCLEOTIDE SEQUENCE [LARGE SCALE GENOMIC DNA]</scope>
    <source>
        <strain evidence="1 2">JCM 17223</strain>
    </source>
</reference>
<evidence type="ECO:0000313" key="2">
    <source>
        <dbReference type="Proteomes" id="UP000297739"/>
    </source>
</evidence>
<comment type="caution">
    <text evidence="1">The sequence shown here is derived from an EMBL/GenBank/DDBJ whole genome shotgun (WGS) entry which is preliminary data.</text>
</comment>
<dbReference type="RefSeq" id="WP_135498115.1">
    <property type="nucleotide sequence ID" value="NZ_SRLD01000022.1"/>
</dbReference>
<organism evidence="1 2">
    <name type="scientific">Hymenobacter elongatus</name>
    <dbReference type="NCBI Taxonomy" id="877208"/>
    <lineage>
        <taxon>Bacteria</taxon>
        <taxon>Pseudomonadati</taxon>
        <taxon>Bacteroidota</taxon>
        <taxon>Cytophagia</taxon>
        <taxon>Cytophagales</taxon>
        <taxon>Hymenobacteraceae</taxon>
        <taxon>Hymenobacter</taxon>
    </lineage>
</organism>
<protein>
    <submittedName>
        <fullName evidence="1">Uncharacterized protein</fullName>
    </submittedName>
</protein>
<sequence length="104" mass="11687">MSRLFKRALKKPACWRARPMHGLTDRQMLIGLLARNTRHQKIRVPLRPSKSSPTQPAVRLRFQGYPKLLVLSGGGATGAPIWKETKSPASCWWGLLVWGVKTKG</sequence>
<dbReference type="EMBL" id="SRLD01000022">
    <property type="protein sequence ID" value="TGE15583.1"/>
    <property type="molecule type" value="Genomic_DNA"/>
</dbReference>
<gene>
    <name evidence="1" type="ORF">E5J99_12350</name>
</gene>
<proteinExistence type="predicted"/>